<accession>A0AAD5LPI6</accession>
<dbReference type="SUPFAM" id="SSF81514">
    <property type="entry name" value="Subunit X (non-heme 7 kDa protein) of cytochrome bc1 complex (Ubiquinol-cytochrome c reductase)"/>
    <property type="match status" value="1"/>
</dbReference>
<keyword evidence="9" id="KW-0496">Mitochondrion</keyword>
<dbReference type="PANTHER" id="PTHR12980:SF0">
    <property type="entry name" value="CYTOCHROME B-C1 COMPLEX SUBUNIT 9"/>
    <property type="match status" value="1"/>
</dbReference>
<evidence type="ECO:0000256" key="4">
    <source>
        <dbReference type="ARBA" id="ARBA00022660"/>
    </source>
</evidence>
<evidence type="ECO:0000313" key="13">
    <source>
        <dbReference type="Proteomes" id="UP001209570"/>
    </source>
</evidence>
<dbReference type="InterPro" id="IPR036656">
    <property type="entry name" value="QCR9_sf"/>
</dbReference>
<dbReference type="AlphaFoldDB" id="A0AAD5LPI6"/>
<keyword evidence="6" id="KW-0999">Mitochondrion inner membrane</keyword>
<evidence type="ECO:0008006" key="14">
    <source>
        <dbReference type="Google" id="ProtNLM"/>
    </source>
</evidence>
<name>A0AAD5LPI6_PYTIN</name>
<keyword evidence="7" id="KW-0249">Electron transport</keyword>
<keyword evidence="3" id="KW-0813">Transport</keyword>
<protein>
    <recommendedName>
        <fullName evidence="14">Cytochrome b-c1 complex subunit 9</fullName>
    </recommendedName>
</protein>
<sequence length="97" mass="10746">MLGRSLRQTTARMAQGARMASTKHSSLNGAGAYEGVYQAVMKTNVTYVATIIAAAVAVEVVYGKATSFVWESVNRGRLYHHIDWTQFKTDDDDEDEE</sequence>
<feature type="region of interest" description="Disordered" evidence="11">
    <location>
        <begin position="1"/>
        <end position="28"/>
    </location>
</feature>
<feature type="compositionally biased region" description="Polar residues" evidence="11">
    <location>
        <begin position="1"/>
        <end position="12"/>
    </location>
</feature>
<evidence type="ECO:0000313" key="12">
    <source>
        <dbReference type="EMBL" id="KAJ0405164.1"/>
    </source>
</evidence>
<keyword evidence="5" id="KW-0812">Transmembrane</keyword>
<comment type="caution">
    <text evidence="12">The sequence shown here is derived from an EMBL/GenBank/DDBJ whole genome shotgun (WGS) entry which is preliminary data.</text>
</comment>
<evidence type="ECO:0000256" key="2">
    <source>
        <dbReference type="ARBA" id="ARBA00007856"/>
    </source>
</evidence>
<evidence type="ECO:0000256" key="6">
    <source>
        <dbReference type="ARBA" id="ARBA00022792"/>
    </source>
</evidence>
<evidence type="ECO:0000256" key="10">
    <source>
        <dbReference type="ARBA" id="ARBA00023136"/>
    </source>
</evidence>
<keyword evidence="4" id="KW-0679">Respiratory chain</keyword>
<dbReference type="Proteomes" id="UP001209570">
    <property type="component" value="Unassembled WGS sequence"/>
</dbReference>
<reference evidence="12" key="1">
    <citation type="submission" date="2021-12" db="EMBL/GenBank/DDBJ databases">
        <title>Prjna785345.</title>
        <authorList>
            <person name="Rujirawat T."/>
            <person name="Krajaejun T."/>
        </authorList>
    </citation>
    <scope>NUCLEOTIDE SEQUENCE</scope>
    <source>
        <strain evidence="12">Pi057C3</strain>
    </source>
</reference>
<organism evidence="12 13">
    <name type="scientific">Pythium insidiosum</name>
    <name type="common">Pythiosis disease agent</name>
    <dbReference type="NCBI Taxonomy" id="114742"/>
    <lineage>
        <taxon>Eukaryota</taxon>
        <taxon>Sar</taxon>
        <taxon>Stramenopiles</taxon>
        <taxon>Oomycota</taxon>
        <taxon>Peronosporomycetes</taxon>
        <taxon>Pythiales</taxon>
        <taxon>Pythiaceae</taxon>
        <taxon>Pythium</taxon>
    </lineage>
</organism>
<evidence type="ECO:0000256" key="9">
    <source>
        <dbReference type="ARBA" id="ARBA00023128"/>
    </source>
</evidence>
<comment type="similarity">
    <text evidence="2">Belongs to the UQCR10/QCR9 family.</text>
</comment>
<proteinExistence type="inferred from homology"/>
<dbReference type="GO" id="GO:0005743">
    <property type="term" value="C:mitochondrial inner membrane"/>
    <property type="evidence" value="ECO:0007669"/>
    <property type="project" value="UniProtKB-SubCell"/>
</dbReference>
<evidence type="ECO:0000256" key="3">
    <source>
        <dbReference type="ARBA" id="ARBA00022448"/>
    </source>
</evidence>
<keyword evidence="8" id="KW-1133">Transmembrane helix</keyword>
<gene>
    <name evidence="12" type="ORF">P43SY_001369</name>
</gene>
<dbReference type="InterPro" id="IPR008027">
    <property type="entry name" value="QCR9"/>
</dbReference>
<dbReference type="Pfam" id="PF05365">
    <property type="entry name" value="UCR_UQCRX_QCR9"/>
    <property type="match status" value="1"/>
</dbReference>
<evidence type="ECO:0000256" key="11">
    <source>
        <dbReference type="SAM" id="MobiDB-lite"/>
    </source>
</evidence>
<dbReference type="Gene3D" id="1.20.5.260">
    <property type="entry name" value="Cytochrome b-c1 complex subunit 9"/>
    <property type="match status" value="1"/>
</dbReference>
<keyword evidence="10" id="KW-0472">Membrane</keyword>
<evidence type="ECO:0000256" key="8">
    <source>
        <dbReference type="ARBA" id="ARBA00022989"/>
    </source>
</evidence>
<evidence type="ECO:0000256" key="1">
    <source>
        <dbReference type="ARBA" id="ARBA00004434"/>
    </source>
</evidence>
<dbReference type="EMBL" id="JAKCXM010000049">
    <property type="protein sequence ID" value="KAJ0405164.1"/>
    <property type="molecule type" value="Genomic_DNA"/>
</dbReference>
<dbReference type="GO" id="GO:0006122">
    <property type="term" value="P:mitochondrial electron transport, ubiquinol to cytochrome c"/>
    <property type="evidence" value="ECO:0007669"/>
    <property type="project" value="InterPro"/>
</dbReference>
<evidence type="ECO:0000256" key="7">
    <source>
        <dbReference type="ARBA" id="ARBA00022982"/>
    </source>
</evidence>
<dbReference type="PANTHER" id="PTHR12980">
    <property type="entry name" value="UBIQUINOL-CYTOCHROME C REDUCTASE COMPLEX, SUBUNIT X"/>
    <property type="match status" value="1"/>
</dbReference>
<dbReference type="GO" id="GO:0045275">
    <property type="term" value="C:respiratory chain complex III"/>
    <property type="evidence" value="ECO:0007669"/>
    <property type="project" value="InterPro"/>
</dbReference>
<keyword evidence="13" id="KW-1185">Reference proteome</keyword>
<comment type="subcellular location">
    <subcellularLocation>
        <location evidence="1">Mitochondrion inner membrane</location>
        <topology evidence="1">Single-pass membrane protein</topology>
    </subcellularLocation>
</comment>
<evidence type="ECO:0000256" key="5">
    <source>
        <dbReference type="ARBA" id="ARBA00022692"/>
    </source>
</evidence>